<keyword evidence="2" id="KW-0963">Cytoplasm</keyword>
<dbReference type="GO" id="GO:0005635">
    <property type="term" value="C:nuclear envelope"/>
    <property type="evidence" value="ECO:0007669"/>
    <property type="project" value="TreeGrafter"/>
</dbReference>
<keyword evidence="7" id="KW-1185">Reference proteome</keyword>
<reference evidence="6" key="1">
    <citation type="submission" date="2022-04" db="EMBL/GenBank/DDBJ databases">
        <title>Carnegiea gigantea Genome sequencing and assembly v2.</title>
        <authorList>
            <person name="Copetti D."/>
            <person name="Sanderson M.J."/>
            <person name="Burquez A."/>
            <person name="Wojciechowski M.F."/>
        </authorList>
    </citation>
    <scope>NUCLEOTIDE SEQUENCE</scope>
    <source>
        <strain evidence="6">SGP5-SGP5p</strain>
        <tissue evidence="6">Aerial part</tissue>
    </source>
</reference>
<sequence>MADKNLEDGDIEPAPKLIEVVFQNCIGQVDNWVEPYLRITVDRLRRAEKPYLKCLLIQVIANSLYYNPSLALGILHKLGVATEIFNLWFQMIQQVKKSGVRANFKREHDKKVCCLGLTSLLALPADQLPVDALGRVFRVTLELLAAYKEQVAEAAKVDEAEDDDDMDGFQSDDEDEGDGSDKEMGLDEEDGDDADNERLKRLAAQVIMQASDPSRFQNLTQTLEFQYQALANGVAQHADQRRVELEKEKMEKASVVSS</sequence>
<dbReference type="InterPro" id="IPR016024">
    <property type="entry name" value="ARM-type_fold"/>
</dbReference>
<dbReference type="PANTHER" id="PTHR10997">
    <property type="entry name" value="IMPORTIN-7, 8, 11"/>
    <property type="match status" value="1"/>
</dbReference>
<gene>
    <name evidence="6" type="ORF">Cgig2_034179</name>
</gene>
<feature type="compositionally biased region" description="Acidic residues" evidence="4">
    <location>
        <begin position="186"/>
        <end position="195"/>
    </location>
</feature>
<evidence type="ECO:0000256" key="1">
    <source>
        <dbReference type="ARBA" id="ARBA00004496"/>
    </source>
</evidence>
<dbReference type="EMBL" id="JAKOGI010000801">
    <property type="protein sequence ID" value="KAJ8430368.1"/>
    <property type="molecule type" value="Genomic_DNA"/>
</dbReference>
<dbReference type="PANTHER" id="PTHR10997:SF18">
    <property type="entry name" value="D-IMPORTIN 7_RANBP7"/>
    <property type="match status" value="1"/>
</dbReference>
<dbReference type="SUPFAM" id="SSF48371">
    <property type="entry name" value="ARM repeat"/>
    <property type="match status" value="1"/>
</dbReference>
<evidence type="ECO:0000256" key="4">
    <source>
        <dbReference type="SAM" id="MobiDB-lite"/>
    </source>
</evidence>
<protein>
    <recommendedName>
        <fullName evidence="5">Importin-7/11-like TPR repeats domain-containing protein</fullName>
    </recommendedName>
</protein>
<dbReference type="Pfam" id="PF25758">
    <property type="entry name" value="TPR_IPO11"/>
    <property type="match status" value="1"/>
</dbReference>
<evidence type="ECO:0000256" key="2">
    <source>
        <dbReference type="ARBA" id="ARBA00022490"/>
    </source>
</evidence>
<organism evidence="6 7">
    <name type="scientific">Carnegiea gigantea</name>
    <dbReference type="NCBI Taxonomy" id="171969"/>
    <lineage>
        <taxon>Eukaryota</taxon>
        <taxon>Viridiplantae</taxon>
        <taxon>Streptophyta</taxon>
        <taxon>Embryophyta</taxon>
        <taxon>Tracheophyta</taxon>
        <taxon>Spermatophyta</taxon>
        <taxon>Magnoliopsida</taxon>
        <taxon>eudicotyledons</taxon>
        <taxon>Gunneridae</taxon>
        <taxon>Pentapetalae</taxon>
        <taxon>Caryophyllales</taxon>
        <taxon>Cactineae</taxon>
        <taxon>Cactaceae</taxon>
        <taxon>Cactoideae</taxon>
        <taxon>Echinocereeae</taxon>
        <taxon>Carnegiea</taxon>
    </lineage>
</organism>
<dbReference type="OrthoDB" id="1570571at2759"/>
<proteinExistence type="predicted"/>
<evidence type="ECO:0000313" key="6">
    <source>
        <dbReference type="EMBL" id="KAJ8430368.1"/>
    </source>
</evidence>
<dbReference type="InterPro" id="IPR058669">
    <property type="entry name" value="TPR_IPO7/11-like"/>
</dbReference>
<accession>A0A9Q1JSW6</accession>
<dbReference type="InterPro" id="IPR011989">
    <property type="entry name" value="ARM-like"/>
</dbReference>
<dbReference type="GO" id="GO:0005829">
    <property type="term" value="C:cytosol"/>
    <property type="evidence" value="ECO:0007669"/>
    <property type="project" value="TreeGrafter"/>
</dbReference>
<feature type="compositionally biased region" description="Acidic residues" evidence="4">
    <location>
        <begin position="159"/>
        <end position="178"/>
    </location>
</feature>
<comment type="caution">
    <text evidence="6">The sequence shown here is derived from an EMBL/GenBank/DDBJ whole genome shotgun (WGS) entry which is preliminary data.</text>
</comment>
<evidence type="ECO:0000313" key="7">
    <source>
        <dbReference type="Proteomes" id="UP001153076"/>
    </source>
</evidence>
<comment type="subcellular location">
    <subcellularLocation>
        <location evidence="1">Cytoplasm</location>
    </subcellularLocation>
</comment>
<dbReference type="GO" id="GO:0006606">
    <property type="term" value="P:protein import into nucleus"/>
    <property type="evidence" value="ECO:0007669"/>
    <property type="project" value="TreeGrafter"/>
</dbReference>
<evidence type="ECO:0000259" key="5">
    <source>
        <dbReference type="Pfam" id="PF25758"/>
    </source>
</evidence>
<feature type="domain" description="Importin-7/11-like TPR repeats" evidence="5">
    <location>
        <begin position="35"/>
        <end position="231"/>
    </location>
</feature>
<keyword evidence="3" id="KW-0653">Protein transport</keyword>
<feature type="region of interest" description="Disordered" evidence="4">
    <location>
        <begin position="155"/>
        <end position="199"/>
    </location>
</feature>
<evidence type="ECO:0000256" key="3">
    <source>
        <dbReference type="ARBA" id="ARBA00022927"/>
    </source>
</evidence>
<dbReference type="Proteomes" id="UP001153076">
    <property type="component" value="Unassembled WGS sequence"/>
</dbReference>
<dbReference type="AlphaFoldDB" id="A0A9Q1JSW6"/>
<keyword evidence="3" id="KW-0813">Transport</keyword>
<name>A0A9Q1JSW6_9CARY</name>
<dbReference type="Gene3D" id="1.25.10.10">
    <property type="entry name" value="Leucine-rich Repeat Variant"/>
    <property type="match status" value="1"/>
</dbReference>